<name>A0A814T418_9BILA</name>
<evidence type="ECO:0000313" key="1">
    <source>
        <dbReference type="EMBL" id="CAF1155686.1"/>
    </source>
</evidence>
<dbReference type="EMBL" id="CAJNOC010012818">
    <property type="protein sequence ID" value="CAF1155686.1"/>
    <property type="molecule type" value="Genomic_DNA"/>
</dbReference>
<gene>
    <name evidence="1" type="ORF">OXX778_LOCUS23455</name>
</gene>
<keyword evidence="2" id="KW-1185">Reference proteome</keyword>
<accession>A0A814T418</accession>
<protein>
    <submittedName>
        <fullName evidence="1">Uncharacterized protein</fullName>
    </submittedName>
</protein>
<proteinExistence type="predicted"/>
<dbReference type="Proteomes" id="UP000663879">
    <property type="component" value="Unassembled WGS sequence"/>
</dbReference>
<feature type="non-terminal residue" evidence="1">
    <location>
        <position position="1"/>
    </location>
</feature>
<comment type="caution">
    <text evidence="1">The sequence shown here is derived from an EMBL/GenBank/DDBJ whole genome shotgun (WGS) entry which is preliminary data.</text>
</comment>
<evidence type="ECO:0000313" key="2">
    <source>
        <dbReference type="Proteomes" id="UP000663879"/>
    </source>
</evidence>
<organism evidence="1 2">
    <name type="scientific">Brachionus calyciflorus</name>
    <dbReference type="NCBI Taxonomy" id="104777"/>
    <lineage>
        <taxon>Eukaryota</taxon>
        <taxon>Metazoa</taxon>
        <taxon>Spiralia</taxon>
        <taxon>Gnathifera</taxon>
        <taxon>Rotifera</taxon>
        <taxon>Eurotatoria</taxon>
        <taxon>Monogononta</taxon>
        <taxon>Pseudotrocha</taxon>
        <taxon>Ploima</taxon>
        <taxon>Brachionidae</taxon>
        <taxon>Brachionus</taxon>
    </lineage>
</organism>
<reference evidence="1" key="1">
    <citation type="submission" date="2021-02" db="EMBL/GenBank/DDBJ databases">
        <authorList>
            <person name="Nowell W R."/>
        </authorList>
    </citation>
    <scope>NUCLEOTIDE SEQUENCE</scope>
    <source>
        <strain evidence="1">Ploen Becks lab</strain>
    </source>
</reference>
<sequence length="110" mass="12679">SAVASGKSFNGFSNSTIRKRMSKYDFIAGPVFRNNNGLFISVKDQSLVYIYPMGANELEVSNFLINWSKFGDNRKEFKNYQWKVRQIEHSKQSPNDLKNCGVFCCKVYMV</sequence>
<dbReference type="AlphaFoldDB" id="A0A814T418"/>